<dbReference type="PROSITE" id="PS51257">
    <property type="entry name" value="PROKAR_LIPOPROTEIN"/>
    <property type="match status" value="1"/>
</dbReference>
<evidence type="ECO:0000313" key="3">
    <source>
        <dbReference type="Proteomes" id="UP001352223"/>
    </source>
</evidence>
<evidence type="ECO:0008006" key="4">
    <source>
        <dbReference type="Google" id="ProtNLM"/>
    </source>
</evidence>
<protein>
    <recommendedName>
        <fullName evidence="4">DUF4352 domain-containing protein</fullName>
    </recommendedName>
</protein>
<name>A0ABU6CEL8_9ACTN</name>
<sequence>MRLSSYVRTAALGAASIPLLAGCAGQQGAGGSVERAAERPASWTDLPVRTGARDVVHTDTQHRSYKVRITVKSLVRGSQEDMRGARVDKGLKGMVPHYLSFEVTNTGRKKIPAAYMADSELALNGTDWTRGEEVYVTGGSPGGDGLPCEDSAPKALTPGDSYDTCVTYALPEGVGVLSLAHNPDGYLDEGGPVATWPVDGGLKAASAHLAEPGDSVRVRWDDPEDGVLELPATLVSVRRGNAADLTGLDLDLNENERRGVPYYVSVTYTNTGPKDLYADRADHVRLLTEGGRQIPGKTPFVRDTKIPGCPSDWVARTVPPGDSVTECSIHLVTDDDDKPFAVGFAEADRPGLVTWRAPLN</sequence>
<gene>
    <name evidence="2" type="ORF">OKJ48_23295</name>
</gene>
<comment type="caution">
    <text evidence="2">The sequence shown here is derived from an EMBL/GenBank/DDBJ whole genome shotgun (WGS) entry which is preliminary data.</text>
</comment>
<dbReference type="EMBL" id="JAOZYB010000223">
    <property type="protein sequence ID" value="MEB3963146.1"/>
    <property type="molecule type" value="Genomic_DNA"/>
</dbReference>
<dbReference type="RefSeq" id="WP_324770827.1">
    <property type="nucleotide sequence ID" value="NZ_BAAATS010000028.1"/>
</dbReference>
<evidence type="ECO:0000256" key="1">
    <source>
        <dbReference type="SAM" id="SignalP"/>
    </source>
</evidence>
<reference evidence="2 3" key="1">
    <citation type="submission" date="2022-10" db="EMBL/GenBank/DDBJ databases">
        <authorList>
            <person name="Xie J."/>
            <person name="Shen N."/>
        </authorList>
    </citation>
    <scope>NUCLEOTIDE SEQUENCE [LARGE SCALE GENOMIC DNA]</scope>
    <source>
        <strain evidence="2 3">DSM 41681</strain>
    </source>
</reference>
<feature type="chain" id="PRO_5046826695" description="DUF4352 domain-containing protein" evidence="1">
    <location>
        <begin position="22"/>
        <end position="360"/>
    </location>
</feature>
<organism evidence="2 3">
    <name type="scientific">Streptomyces kunmingensis</name>
    <dbReference type="NCBI Taxonomy" id="68225"/>
    <lineage>
        <taxon>Bacteria</taxon>
        <taxon>Bacillati</taxon>
        <taxon>Actinomycetota</taxon>
        <taxon>Actinomycetes</taxon>
        <taxon>Kitasatosporales</taxon>
        <taxon>Streptomycetaceae</taxon>
        <taxon>Streptomyces</taxon>
    </lineage>
</organism>
<proteinExistence type="predicted"/>
<accession>A0ABU6CEL8</accession>
<keyword evidence="3" id="KW-1185">Reference proteome</keyword>
<keyword evidence="1" id="KW-0732">Signal</keyword>
<feature type="signal peptide" evidence="1">
    <location>
        <begin position="1"/>
        <end position="21"/>
    </location>
</feature>
<evidence type="ECO:0000313" key="2">
    <source>
        <dbReference type="EMBL" id="MEB3963146.1"/>
    </source>
</evidence>
<dbReference type="Proteomes" id="UP001352223">
    <property type="component" value="Unassembled WGS sequence"/>
</dbReference>